<dbReference type="RefSeq" id="WP_109790229.1">
    <property type="nucleotide sequence ID" value="NZ_CCBB010000002.1"/>
</dbReference>
<keyword evidence="1" id="KW-0732">Signal</keyword>
<feature type="chain" id="PRO_5039535771" description="DUF4232 domain-containing protein" evidence="1">
    <location>
        <begin position="30"/>
        <end position="169"/>
    </location>
</feature>
<keyword evidence="4" id="KW-1185">Reference proteome</keyword>
<evidence type="ECO:0000256" key="1">
    <source>
        <dbReference type="SAM" id="SignalP"/>
    </source>
</evidence>
<comment type="caution">
    <text evidence="3">The sequence shown here is derived from an EMBL/GenBank/DDBJ whole genome shotgun (WGS) entry which is preliminary data.</text>
</comment>
<feature type="domain" description="DUF4232" evidence="2">
    <location>
        <begin position="35"/>
        <end position="165"/>
    </location>
</feature>
<gene>
    <name evidence="3" type="ORF">BN977_03687</name>
</gene>
<reference evidence="3" key="2">
    <citation type="submission" date="2014-03" db="EMBL/GenBank/DDBJ databases">
        <authorList>
            <person name="Urmite Genomes"/>
        </authorList>
    </citation>
    <scope>NUCLEOTIDE SEQUENCE</scope>
    <source>
        <strain evidence="3">DSM 44829</strain>
    </source>
</reference>
<dbReference type="Proteomes" id="UP000028870">
    <property type="component" value="Unassembled WGS sequence"/>
</dbReference>
<reference evidence="3" key="1">
    <citation type="submission" date="2014-03" db="EMBL/GenBank/DDBJ databases">
        <title>Draft Genome Sequence of Mycobacterium cosmeticum DSM 44829.</title>
        <authorList>
            <person name="Croce O."/>
            <person name="Robert C."/>
            <person name="Raoult D."/>
            <person name="Drancourt M."/>
        </authorList>
    </citation>
    <scope>NUCLEOTIDE SEQUENCE [LARGE SCALE GENOMIC DNA]</scope>
    <source>
        <strain evidence="3">DSM 44829</strain>
    </source>
</reference>
<name>W9B138_MYCCO</name>
<sequence length="169" mass="16984">MKHAAAKAIPITLGLAAMLSFGSGAVARAGTPQACSVGQLQVSNGGEQAAAGHRRVLLVFSLVAGAPCTLTGYPGVVSGSGGPVVQADWTRAGYMGGAAPDTPPVVSVSAGQPGYAVVEGAAVDSADPDHPCPTYTDLHVIPPDTTDPITVATHIETCRLQVHPVTRRP</sequence>
<dbReference type="STRING" id="258533.BN977_03687"/>
<organism evidence="3 4">
    <name type="scientific">Mycolicibacterium cosmeticum</name>
    <dbReference type="NCBI Taxonomy" id="258533"/>
    <lineage>
        <taxon>Bacteria</taxon>
        <taxon>Bacillati</taxon>
        <taxon>Actinomycetota</taxon>
        <taxon>Actinomycetes</taxon>
        <taxon>Mycobacteriales</taxon>
        <taxon>Mycobacteriaceae</taxon>
        <taxon>Mycolicibacterium</taxon>
    </lineage>
</organism>
<accession>W9B138</accession>
<dbReference type="EMBL" id="CCBB010000002">
    <property type="protein sequence ID" value="CDO08867.1"/>
    <property type="molecule type" value="Genomic_DNA"/>
</dbReference>
<evidence type="ECO:0000313" key="4">
    <source>
        <dbReference type="Proteomes" id="UP000028870"/>
    </source>
</evidence>
<dbReference type="AlphaFoldDB" id="W9B138"/>
<proteinExistence type="predicted"/>
<evidence type="ECO:0000313" key="3">
    <source>
        <dbReference type="EMBL" id="CDO08867.1"/>
    </source>
</evidence>
<dbReference type="OrthoDB" id="4554818at2"/>
<evidence type="ECO:0000259" key="2">
    <source>
        <dbReference type="Pfam" id="PF14016"/>
    </source>
</evidence>
<dbReference type="eggNOG" id="ENOG5033N4E">
    <property type="taxonomic scope" value="Bacteria"/>
</dbReference>
<dbReference type="Pfam" id="PF14016">
    <property type="entry name" value="DUF4232"/>
    <property type="match status" value="1"/>
</dbReference>
<dbReference type="InterPro" id="IPR025326">
    <property type="entry name" value="DUF4232"/>
</dbReference>
<protein>
    <recommendedName>
        <fullName evidence="2">DUF4232 domain-containing protein</fullName>
    </recommendedName>
</protein>
<feature type="signal peptide" evidence="1">
    <location>
        <begin position="1"/>
        <end position="29"/>
    </location>
</feature>